<proteinExistence type="predicted"/>
<evidence type="ECO:0000313" key="3">
    <source>
        <dbReference type="Proteomes" id="UP001589692"/>
    </source>
</evidence>
<dbReference type="RefSeq" id="WP_377259350.1">
    <property type="nucleotide sequence ID" value="NZ_JBHMAA010000011.1"/>
</dbReference>
<dbReference type="InterPro" id="IPR013096">
    <property type="entry name" value="Cupin_2"/>
</dbReference>
<dbReference type="Pfam" id="PF07883">
    <property type="entry name" value="Cupin_2"/>
    <property type="match status" value="1"/>
</dbReference>
<keyword evidence="3" id="KW-1185">Reference proteome</keyword>
<evidence type="ECO:0000313" key="2">
    <source>
        <dbReference type="EMBL" id="MFB9949010.1"/>
    </source>
</evidence>
<dbReference type="Gene3D" id="2.60.120.10">
    <property type="entry name" value="Jelly Rolls"/>
    <property type="match status" value="2"/>
</dbReference>
<evidence type="ECO:0000259" key="1">
    <source>
        <dbReference type="Pfam" id="PF07883"/>
    </source>
</evidence>
<organism evidence="2 3">
    <name type="scientific">Rhizobium puerariae</name>
    <dbReference type="NCBI Taxonomy" id="1585791"/>
    <lineage>
        <taxon>Bacteria</taxon>
        <taxon>Pseudomonadati</taxon>
        <taxon>Pseudomonadota</taxon>
        <taxon>Alphaproteobacteria</taxon>
        <taxon>Hyphomicrobiales</taxon>
        <taxon>Rhizobiaceae</taxon>
        <taxon>Rhizobium/Agrobacterium group</taxon>
        <taxon>Rhizobium</taxon>
    </lineage>
</organism>
<comment type="caution">
    <text evidence="2">The sequence shown here is derived from an EMBL/GenBank/DDBJ whole genome shotgun (WGS) entry which is preliminary data.</text>
</comment>
<dbReference type="Proteomes" id="UP001589692">
    <property type="component" value="Unassembled WGS sequence"/>
</dbReference>
<dbReference type="InterPro" id="IPR014710">
    <property type="entry name" value="RmlC-like_jellyroll"/>
</dbReference>
<dbReference type="InterPro" id="IPR011051">
    <property type="entry name" value="RmlC_Cupin_sf"/>
</dbReference>
<protein>
    <submittedName>
        <fullName evidence="2">(S)-ureidoglycine aminohydrolase</fullName>
        <ecNumber evidence="2">3.5.3.26</ecNumber>
    </submittedName>
</protein>
<keyword evidence="2" id="KW-0378">Hydrolase</keyword>
<dbReference type="PANTHER" id="PTHR34571:SF1">
    <property type="entry name" value="(S)-UREIDOGLYCINE AMINOHYDROLASE"/>
    <property type="match status" value="1"/>
</dbReference>
<reference evidence="2 3" key="1">
    <citation type="submission" date="2024-09" db="EMBL/GenBank/DDBJ databases">
        <authorList>
            <person name="Sun Q."/>
            <person name="Mori K."/>
        </authorList>
    </citation>
    <scope>NUCLEOTIDE SEQUENCE [LARGE SCALE GENOMIC DNA]</scope>
    <source>
        <strain evidence="2 3">TBRC 4938</strain>
    </source>
</reference>
<sequence>MLSRSGSTRSTIRANHALLTPESFERITQPGWDGAEFVYVITPQMGARFSMALVETSAAAEATIDSSGHASFLFVLGGQLEVKVGSGSHRLTAEDFVFLPPSLAAGLRYENATRFVLYQWRFIASGERYPDLYVGHASERPSSALRGDETLQVQKLLPTDPIFDGEFNIMTFEPGASLAYVETHFMEHGLLFLDGGGVYRLDENWYPVEKGDFIWMGPHVPQWFGALGRTRSRYLIYKNYNRSPIAG</sequence>
<dbReference type="EMBL" id="JBHMAA010000011">
    <property type="protein sequence ID" value="MFB9949010.1"/>
    <property type="molecule type" value="Genomic_DNA"/>
</dbReference>
<dbReference type="InterPro" id="IPR017627">
    <property type="entry name" value="UGHY"/>
</dbReference>
<gene>
    <name evidence="2" type="primary">allE</name>
    <name evidence="2" type="ORF">ACFFP0_09145</name>
</gene>
<dbReference type="NCBIfam" id="TIGR03214">
    <property type="entry name" value="ura-cupin"/>
    <property type="match status" value="1"/>
</dbReference>
<dbReference type="CDD" id="cd02212">
    <property type="entry name" value="cupin_UGlyAH_C"/>
    <property type="match status" value="1"/>
</dbReference>
<dbReference type="InterPro" id="IPR044697">
    <property type="entry name" value="UGlyAH_cupin_C"/>
</dbReference>
<feature type="domain" description="Cupin type-2" evidence="1">
    <location>
        <begin position="169"/>
        <end position="235"/>
    </location>
</feature>
<dbReference type="SUPFAM" id="SSF51182">
    <property type="entry name" value="RmlC-like cupins"/>
    <property type="match status" value="1"/>
</dbReference>
<dbReference type="EC" id="3.5.3.26" evidence="2"/>
<name>A0ABV6AEL2_9HYPH</name>
<dbReference type="GO" id="GO:0071522">
    <property type="term" value="F:ureidoglycine aminohydrolase activity"/>
    <property type="evidence" value="ECO:0007669"/>
    <property type="project" value="UniProtKB-EC"/>
</dbReference>
<dbReference type="PANTHER" id="PTHR34571">
    <property type="entry name" value="(S)-UREIDOGLYCINE AMINOHYDROLASE"/>
    <property type="match status" value="1"/>
</dbReference>
<accession>A0ABV6AEL2</accession>